<dbReference type="Pfam" id="PF08479">
    <property type="entry name" value="POTRA_2"/>
    <property type="match status" value="1"/>
</dbReference>
<dbReference type="InterPro" id="IPR005565">
    <property type="entry name" value="Hemolysn_activator_HlyB_C"/>
</dbReference>
<keyword evidence="3" id="KW-0998">Cell outer membrane</keyword>
<dbReference type="PROSITE" id="PS51257">
    <property type="entry name" value="PROKAR_LIPOPROTEIN"/>
    <property type="match status" value="1"/>
</dbReference>
<evidence type="ECO:0000313" key="7">
    <source>
        <dbReference type="EMBL" id="KDE62268.1"/>
    </source>
</evidence>
<sequence>MFHLKKELKTFVFFMLILSCPNILAEGIQTSSTESDAGMLLDRNNRIFQQEKLQKILHSEKEKRKQGIENLEKKKEEDIKVSDVSFLLKKLEIPKSDILTEEEIVRIWEPYIEKEVTVADLYTIVQKINELYQEKGYLVCRAVLPAQKIQNGLVNILLIEGKTGDIIIQGNHSTREKYIRERIPLEKDRVSNFKELDRSLTRFNLTNDSPIQINMASGKVPGTTDYFVQIYEPKRQQFFVFADNLGQKNTGELRWGLNYINNSVTGNRDQLSLTSLVTEGTASLSSFYTFPVSKKGTKISLQHSVGKLKHIQGALKHKITGNSYSYGVGIVHPILVHEKNKVELSLDWVKQRTVTDLLKLKWVNNRLSKYTAGIGISHYEEDSVFYTKQNITKGKFIPISGDARNYTKYDMFLIYQKNLKYNTLVTLKMAGQYSLSKKLPSVEQIYAGGAYNVRGYPENFMGAEHGVFFNAELSKLVENKGEFFVFLDGASLHGESAWQENRIFSSGFGYKIRFLEKNNIAVSMAFPWKKKINSISVDSNRIYITINHEF</sequence>
<organism evidence="7 8">
    <name type="scientific">Fusobacterium necrophorum BL</name>
    <dbReference type="NCBI Taxonomy" id="1441732"/>
    <lineage>
        <taxon>Bacteria</taxon>
        <taxon>Fusobacteriati</taxon>
        <taxon>Fusobacteriota</taxon>
        <taxon>Fusobacteriia</taxon>
        <taxon>Fusobacteriales</taxon>
        <taxon>Fusobacteriaceae</taxon>
        <taxon>Fusobacterium</taxon>
    </lineage>
</organism>
<keyword evidence="2" id="KW-0812">Transmembrane</keyword>
<evidence type="ECO:0000259" key="5">
    <source>
        <dbReference type="Pfam" id="PF03865"/>
    </source>
</evidence>
<feature type="chain" id="PRO_5044504846" evidence="4">
    <location>
        <begin position="26"/>
        <end position="550"/>
    </location>
</feature>
<dbReference type="InterPro" id="IPR013686">
    <property type="entry name" value="Polypept-transport_assoc_ShlB"/>
</dbReference>
<dbReference type="PANTHER" id="PTHR34597">
    <property type="entry name" value="SLR1661 PROTEIN"/>
    <property type="match status" value="1"/>
</dbReference>
<evidence type="ECO:0000313" key="8">
    <source>
        <dbReference type="Proteomes" id="UP000027473"/>
    </source>
</evidence>
<comment type="caution">
    <text evidence="7">The sequence shown here is derived from an EMBL/GenBank/DDBJ whole genome shotgun (WGS) entry which is preliminary data.</text>
</comment>
<dbReference type="Gene3D" id="2.40.160.50">
    <property type="entry name" value="membrane protein fhac: a member of the omp85/tpsb transporter family"/>
    <property type="match status" value="1"/>
</dbReference>
<evidence type="ECO:0000256" key="1">
    <source>
        <dbReference type="ARBA" id="ARBA00022452"/>
    </source>
</evidence>
<gene>
    <name evidence="7" type="ORF">FUSO3_08495</name>
</gene>
<dbReference type="EMBL" id="JAAC01000140">
    <property type="protein sequence ID" value="KDE62268.1"/>
    <property type="molecule type" value="Genomic_DNA"/>
</dbReference>
<feature type="domain" description="Polypeptide-transport-associated ShlB-type" evidence="6">
    <location>
        <begin position="86"/>
        <end position="161"/>
    </location>
</feature>
<evidence type="ECO:0000259" key="6">
    <source>
        <dbReference type="Pfam" id="PF08479"/>
    </source>
</evidence>
<dbReference type="PANTHER" id="PTHR34597:SF1">
    <property type="entry name" value="HEME_HEMOPEXIN TRANSPORTER PROTEIN HUXB"/>
    <property type="match status" value="1"/>
</dbReference>
<dbReference type="GO" id="GO:0008320">
    <property type="term" value="F:protein transmembrane transporter activity"/>
    <property type="evidence" value="ECO:0007669"/>
    <property type="project" value="TreeGrafter"/>
</dbReference>
<evidence type="ECO:0000256" key="2">
    <source>
        <dbReference type="ARBA" id="ARBA00022692"/>
    </source>
</evidence>
<feature type="signal peptide" evidence="4">
    <location>
        <begin position="1"/>
        <end position="25"/>
    </location>
</feature>
<dbReference type="RefSeq" id="WP_035914434.1">
    <property type="nucleotide sequence ID" value="NZ_JAAC01000140.1"/>
</dbReference>
<protein>
    <submittedName>
        <fullName evidence="7">Membrane protein</fullName>
    </submittedName>
</protein>
<evidence type="ECO:0000256" key="4">
    <source>
        <dbReference type="SAM" id="SignalP"/>
    </source>
</evidence>
<dbReference type="Pfam" id="PF03865">
    <property type="entry name" value="ShlB"/>
    <property type="match status" value="1"/>
</dbReference>
<dbReference type="Gene3D" id="3.10.20.310">
    <property type="entry name" value="membrane protein fhac"/>
    <property type="match status" value="1"/>
</dbReference>
<keyword evidence="4" id="KW-0732">Signal</keyword>
<dbReference type="GO" id="GO:0046819">
    <property type="term" value="P:protein secretion by the type V secretion system"/>
    <property type="evidence" value="ECO:0007669"/>
    <property type="project" value="TreeGrafter"/>
</dbReference>
<dbReference type="AlphaFoldDB" id="A0AB73BV04"/>
<keyword evidence="1" id="KW-1134">Transmembrane beta strand</keyword>
<name>A0AB73BV04_9FUSO</name>
<dbReference type="GO" id="GO:0098046">
    <property type="term" value="C:type V protein secretion system complex"/>
    <property type="evidence" value="ECO:0007669"/>
    <property type="project" value="TreeGrafter"/>
</dbReference>
<dbReference type="InterPro" id="IPR051544">
    <property type="entry name" value="TPS_OM_transporter"/>
</dbReference>
<proteinExistence type="predicted"/>
<evidence type="ECO:0000256" key="3">
    <source>
        <dbReference type="ARBA" id="ARBA00023237"/>
    </source>
</evidence>
<keyword evidence="1" id="KW-0472">Membrane</keyword>
<dbReference type="Proteomes" id="UP000027473">
    <property type="component" value="Unassembled WGS sequence"/>
</dbReference>
<feature type="domain" description="Haemolysin activator HlyB C-terminal" evidence="5">
    <location>
        <begin position="232"/>
        <end position="511"/>
    </location>
</feature>
<accession>A0AB73BV04</accession>
<reference evidence="7 8" key="1">
    <citation type="submission" date="2014-01" db="EMBL/GenBank/DDBJ databases">
        <title>Comparative genomics of Fusobacterium necrophorum wild isolates.</title>
        <authorList>
            <person name="Kittichotirat W."/>
            <person name="Bumgarner R.E."/>
            <person name="Lawrence P."/>
        </authorList>
    </citation>
    <scope>NUCLEOTIDE SEQUENCE [LARGE SCALE GENOMIC DNA]</scope>
    <source>
        <strain evidence="7 8">BL</strain>
    </source>
</reference>